<keyword evidence="3 6" id="KW-0812">Transmembrane</keyword>
<keyword evidence="4 6" id="KW-1133">Transmembrane helix</keyword>
<feature type="transmembrane region" description="Helical" evidence="6">
    <location>
        <begin position="15"/>
        <end position="37"/>
    </location>
</feature>
<evidence type="ECO:0000256" key="5">
    <source>
        <dbReference type="ARBA" id="ARBA00023136"/>
    </source>
</evidence>
<protein>
    <submittedName>
        <fullName evidence="7">Cytochrome-c oxidase</fullName>
    </submittedName>
</protein>
<dbReference type="InterPro" id="IPR005171">
    <property type="entry name" value="Cyt_c_oxidase_su4_prok"/>
</dbReference>
<sequence length="101" mass="11339">MDNHSENHSQHNHGYGVYFLVWLALMALTGITVAVAGINFGRITVATALTIASIKTYLVLTIFMHLRSESKTFRVFVGVALLFLLISFVLLFTDYSFIVRN</sequence>
<dbReference type="RefSeq" id="WP_304143146.1">
    <property type="nucleotide sequence ID" value="NZ_JAOAIE010000021.1"/>
</dbReference>
<dbReference type="AlphaFoldDB" id="A0A7V3E7L8"/>
<dbReference type="InterPro" id="IPR011743">
    <property type="entry name" value="Caa3_sub_IV"/>
</dbReference>
<evidence type="ECO:0000256" key="1">
    <source>
        <dbReference type="ARBA" id="ARBA00004651"/>
    </source>
</evidence>
<feature type="transmembrane region" description="Helical" evidence="6">
    <location>
        <begin position="43"/>
        <end position="63"/>
    </location>
</feature>
<dbReference type="GO" id="GO:0005886">
    <property type="term" value="C:plasma membrane"/>
    <property type="evidence" value="ECO:0007669"/>
    <property type="project" value="UniProtKB-SubCell"/>
</dbReference>
<dbReference type="EMBL" id="DSUJ01000008">
    <property type="protein sequence ID" value="HFI91473.1"/>
    <property type="molecule type" value="Genomic_DNA"/>
</dbReference>
<evidence type="ECO:0000256" key="6">
    <source>
        <dbReference type="SAM" id="Phobius"/>
    </source>
</evidence>
<evidence type="ECO:0000256" key="3">
    <source>
        <dbReference type="ARBA" id="ARBA00022692"/>
    </source>
</evidence>
<evidence type="ECO:0000256" key="4">
    <source>
        <dbReference type="ARBA" id="ARBA00022989"/>
    </source>
</evidence>
<proteinExistence type="predicted"/>
<keyword evidence="5 6" id="KW-0472">Membrane</keyword>
<organism evidence="7">
    <name type="scientific">Ignavibacterium album</name>
    <dbReference type="NCBI Taxonomy" id="591197"/>
    <lineage>
        <taxon>Bacteria</taxon>
        <taxon>Pseudomonadati</taxon>
        <taxon>Ignavibacteriota</taxon>
        <taxon>Ignavibacteria</taxon>
        <taxon>Ignavibacteriales</taxon>
        <taxon>Ignavibacteriaceae</taxon>
        <taxon>Ignavibacterium</taxon>
    </lineage>
</organism>
<comment type="subcellular location">
    <subcellularLocation>
        <location evidence="1">Cell membrane</location>
        <topology evidence="1">Multi-pass membrane protein</topology>
    </subcellularLocation>
</comment>
<feature type="transmembrane region" description="Helical" evidence="6">
    <location>
        <begin position="75"/>
        <end position="98"/>
    </location>
</feature>
<comment type="caution">
    <text evidence="7">The sequence shown here is derived from an EMBL/GenBank/DDBJ whole genome shotgun (WGS) entry which is preliminary data.</text>
</comment>
<reference evidence="7" key="1">
    <citation type="journal article" date="2020" name="mSystems">
        <title>Genome- and Community-Level Interaction Insights into Carbon Utilization and Element Cycling Functions of Hydrothermarchaeota in Hydrothermal Sediment.</title>
        <authorList>
            <person name="Zhou Z."/>
            <person name="Liu Y."/>
            <person name="Xu W."/>
            <person name="Pan J."/>
            <person name="Luo Z.H."/>
            <person name="Li M."/>
        </authorList>
    </citation>
    <scope>NUCLEOTIDE SEQUENCE [LARGE SCALE GENOMIC DNA]</scope>
    <source>
        <strain evidence="7">SpSt-479</strain>
    </source>
</reference>
<dbReference type="NCBIfam" id="TIGR02229">
    <property type="entry name" value="caa3_sub_IV"/>
    <property type="match status" value="1"/>
</dbReference>
<gene>
    <name evidence="7" type="ORF">ENS31_08105</name>
</gene>
<evidence type="ECO:0000256" key="2">
    <source>
        <dbReference type="ARBA" id="ARBA00022475"/>
    </source>
</evidence>
<dbReference type="Pfam" id="PF03626">
    <property type="entry name" value="COX4_pro"/>
    <property type="match status" value="1"/>
</dbReference>
<evidence type="ECO:0000313" key="7">
    <source>
        <dbReference type="EMBL" id="HFI91473.1"/>
    </source>
</evidence>
<accession>A0A7V3E7L8</accession>
<keyword evidence="2" id="KW-1003">Cell membrane</keyword>
<name>A0A7V3E7L8_9BACT</name>